<feature type="domain" description="NfeD-like C-terminal" evidence="6">
    <location>
        <begin position="89"/>
        <end position="135"/>
    </location>
</feature>
<dbReference type="EMBL" id="SGBB01000008">
    <property type="protein sequence ID" value="RZD18502.1"/>
    <property type="molecule type" value="Genomic_DNA"/>
</dbReference>
<comment type="caution">
    <text evidence="7">The sequence shown here is derived from an EMBL/GenBank/DDBJ whole genome shotgun (WGS) entry which is preliminary data.</text>
</comment>
<keyword evidence="3 5" id="KW-1133">Transmembrane helix</keyword>
<dbReference type="PANTHER" id="PTHR33507">
    <property type="entry name" value="INNER MEMBRANE PROTEIN YBBJ"/>
    <property type="match status" value="1"/>
</dbReference>
<evidence type="ECO:0000313" key="7">
    <source>
        <dbReference type="EMBL" id="RZD18502.1"/>
    </source>
</evidence>
<accession>A0A519BMK1</accession>
<dbReference type="PANTHER" id="PTHR33507:SF4">
    <property type="entry name" value="NODULATION COMPETITIVENESS PROTEIN NFED"/>
    <property type="match status" value="1"/>
</dbReference>
<name>A0A519BMK1_9DELT</name>
<dbReference type="Gene3D" id="2.40.50.140">
    <property type="entry name" value="Nucleic acid-binding proteins"/>
    <property type="match status" value="1"/>
</dbReference>
<dbReference type="AlphaFoldDB" id="A0A519BMK1"/>
<feature type="transmembrane region" description="Helical" evidence="5">
    <location>
        <begin position="33"/>
        <end position="51"/>
    </location>
</feature>
<feature type="transmembrane region" description="Helical" evidence="5">
    <location>
        <begin position="57"/>
        <end position="77"/>
    </location>
</feature>
<proteinExistence type="predicted"/>
<keyword evidence="4 5" id="KW-0472">Membrane</keyword>
<organism evidence="7 8">
    <name type="scientific">Candidatus Acididesulfobacter diazotrophicus</name>
    <dbReference type="NCBI Taxonomy" id="2597226"/>
    <lineage>
        <taxon>Bacteria</taxon>
        <taxon>Deltaproteobacteria</taxon>
        <taxon>Candidatus Acidulodesulfobacterales</taxon>
        <taxon>Candidatus Acididesulfobacter</taxon>
    </lineage>
</organism>
<feature type="transmembrane region" description="Helical" evidence="5">
    <location>
        <begin position="6"/>
        <end position="26"/>
    </location>
</feature>
<evidence type="ECO:0000256" key="4">
    <source>
        <dbReference type="ARBA" id="ARBA00023136"/>
    </source>
</evidence>
<dbReference type="InterPro" id="IPR052165">
    <property type="entry name" value="Membrane_assoc_protease"/>
</dbReference>
<dbReference type="Proteomes" id="UP000319296">
    <property type="component" value="Unassembled WGS sequence"/>
</dbReference>
<dbReference type="InterPro" id="IPR012340">
    <property type="entry name" value="NA-bd_OB-fold"/>
</dbReference>
<reference evidence="7 8" key="1">
    <citation type="journal article" date="2019" name="ISME J.">
        <title>Insights into ecological role of a new deltaproteobacterial order Candidatus Acidulodesulfobacterales by metagenomics and metatranscriptomics.</title>
        <authorList>
            <person name="Tan S."/>
            <person name="Liu J."/>
            <person name="Fang Y."/>
            <person name="Hedlund B.P."/>
            <person name="Lian Z.H."/>
            <person name="Huang L.Y."/>
            <person name="Li J.T."/>
            <person name="Huang L.N."/>
            <person name="Li W.J."/>
            <person name="Jiang H.C."/>
            <person name="Dong H.L."/>
            <person name="Shu W.S."/>
        </authorList>
    </citation>
    <scope>NUCLEOTIDE SEQUENCE [LARGE SCALE GENOMIC DNA]</scope>
    <source>
        <strain evidence="7">AP1</strain>
    </source>
</reference>
<gene>
    <name evidence="7" type="ORF">EVG15_05575</name>
</gene>
<evidence type="ECO:0000256" key="5">
    <source>
        <dbReference type="SAM" id="Phobius"/>
    </source>
</evidence>
<comment type="subcellular location">
    <subcellularLocation>
        <location evidence="1">Membrane</location>
        <topology evidence="1">Multi-pass membrane protein</topology>
    </subcellularLocation>
</comment>
<keyword evidence="2 5" id="KW-0812">Transmembrane</keyword>
<evidence type="ECO:0000313" key="8">
    <source>
        <dbReference type="Proteomes" id="UP000319296"/>
    </source>
</evidence>
<dbReference type="GO" id="GO:0016020">
    <property type="term" value="C:membrane"/>
    <property type="evidence" value="ECO:0007669"/>
    <property type="project" value="UniProtKB-SubCell"/>
</dbReference>
<dbReference type="Pfam" id="PF01957">
    <property type="entry name" value="NfeD"/>
    <property type="match status" value="1"/>
</dbReference>
<dbReference type="SUPFAM" id="SSF141322">
    <property type="entry name" value="NfeD domain-like"/>
    <property type="match status" value="1"/>
</dbReference>
<evidence type="ECO:0000259" key="6">
    <source>
        <dbReference type="Pfam" id="PF01957"/>
    </source>
</evidence>
<evidence type="ECO:0000256" key="2">
    <source>
        <dbReference type="ARBA" id="ARBA00022692"/>
    </source>
</evidence>
<evidence type="ECO:0000256" key="1">
    <source>
        <dbReference type="ARBA" id="ARBA00004141"/>
    </source>
</evidence>
<protein>
    <recommendedName>
        <fullName evidence="6">NfeD-like C-terminal domain-containing protein</fullName>
    </recommendedName>
</protein>
<sequence>MEIMAYILVIFAFALIVTEFFVFSYGALTSISAILFVVATIFIFMFSPVVPGFFIDIILPSYVTLLVFIIIFIVLGYKANKTKVKSSMDSIINSVAFVTKDIPDNGFGQIDLNGEMWTAYADSPIEKGKKVIIIEGPHSLSVLDKDSLKLKVKLSN</sequence>
<dbReference type="InterPro" id="IPR002810">
    <property type="entry name" value="NfeD-like_C"/>
</dbReference>
<evidence type="ECO:0000256" key="3">
    <source>
        <dbReference type="ARBA" id="ARBA00022989"/>
    </source>
</evidence>